<evidence type="ECO:0000256" key="3">
    <source>
        <dbReference type="ARBA" id="ARBA00023242"/>
    </source>
</evidence>
<comment type="caution">
    <text evidence="6">The sequence shown here is derived from an EMBL/GenBank/DDBJ whole genome shotgun (WGS) entry which is preliminary data.</text>
</comment>
<dbReference type="SUPFAM" id="SSF54160">
    <property type="entry name" value="Chromo domain-like"/>
    <property type="match status" value="2"/>
</dbReference>
<organism evidence="6 7">
    <name type="scientific">Zasmidium cellare</name>
    <name type="common">Wine cellar mold</name>
    <name type="synonym">Racodium cellare</name>
    <dbReference type="NCBI Taxonomy" id="395010"/>
    <lineage>
        <taxon>Eukaryota</taxon>
        <taxon>Fungi</taxon>
        <taxon>Dikarya</taxon>
        <taxon>Ascomycota</taxon>
        <taxon>Pezizomycotina</taxon>
        <taxon>Dothideomycetes</taxon>
        <taxon>Dothideomycetidae</taxon>
        <taxon>Mycosphaerellales</taxon>
        <taxon>Mycosphaerellaceae</taxon>
        <taxon>Zasmidium</taxon>
    </lineage>
</organism>
<evidence type="ECO:0000259" key="5">
    <source>
        <dbReference type="PROSITE" id="PS50013"/>
    </source>
</evidence>
<keyword evidence="7" id="KW-1185">Reference proteome</keyword>
<dbReference type="SMART" id="SM00298">
    <property type="entry name" value="CHROMO"/>
    <property type="match status" value="2"/>
</dbReference>
<proteinExistence type="predicted"/>
<feature type="region of interest" description="Disordered" evidence="4">
    <location>
        <begin position="619"/>
        <end position="640"/>
    </location>
</feature>
<comment type="subunit">
    <text evidence="2">Component of the NuA4 histone acetyltransferase complex.</text>
</comment>
<evidence type="ECO:0000313" key="7">
    <source>
        <dbReference type="Proteomes" id="UP001305779"/>
    </source>
</evidence>
<keyword evidence="3" id="KW-0539">Nucleus</keyword>
<dbReference type="InterPro" id="IPR023780">
    <property type="entry name" value="Chromo_domain"/>
</dbReference>
<feature type="compositionally biased region" description="Low complexity" evidence="4">
    <location>
        <begin position="365"/>
        <end position="377"/>
    </location>
</feature>
<feature type="compositionally biased region" description="Acidic residues" evidence="4">
    <location>
        <begin position="553"/>
        <end position="567"/>
    </location>
</feature>
<feature type="domain" description="Chromo" evidence="5">
    <location>
        <begin position="467"/>
        <end position="531"/>
    </location>
</feature>
<feature type="compositionally biased region" description="Basic residues" evidence="4">
    <location>
        <begin position="161"/>
        <end position="172"/>
    </location>
</feature>
<evidence type="ECO:0000256" key="4">
    <source>
        <dbReference type="SAM" id="MobiDB-lite"/>
    </source>
</evidence>
<dbReference type="Pfam" id="PF00385">
    <property type="entry name" value="Chromo"/>
    <property type="match status" value="1"/>
</dbReference>
<evidence type="ECO:0000256" key="2">
    <source>
        <dbReference type="ARBA" id="ARBA00011353"/>
    </source>
</evidence>
<feature type="compositionally biased region" description="Polar residues" evidence="4">
    <location>
        <begin position="390"/>
        <end position="402"/>
    </location>
</feature>
<accession>A0ABR0EN42</accession>
<evidence type="ECO:0000313" key="6">
    <source>
        <dbReference type="EMBL" id="KAK4502917.1"/>
    </source>
</evidence>
<dbReference type="InterPro" id="IPR051219">
    <property type="entry name" value="Heterochromatin_chromo-domain"/>
</dbReference>
<feature type="compositionally biased region" description="Acidic residues" evidence="4">
    <location>
        <begin position="451"/>
        <end position="467"/>
    </location>
</feature>
<dbReference type="PANTHER" id="PTHR22812">
    <property type="entry name" value="CHROMOBOX PROTEIN"/>
    <property type="match status" value="1"/>
</dbReference>
<comment type="subcellular location">
    <subcellularLocation>
        <location evidence="1">Nucleus</location>
    </subcellularLocation>
</comment>
<feature type="compositionally biased region" description="Low complexity" evidence="4">
    <location>
        <begin position="215"/>
        <end position="224"/>
    </location>
</feature>
<feature type="compositionally biased region" description="Acidic residues" evidence="4">
    <location>
        <begin position="416"/>
        <end position="426"/>
    </location>
</feature>
<feature type="compositionally biased region" description="Polar residues" evidence="4">
    <location>
        <begin position="433"/>
        <end position="444"/>
    </location>
</feature>
<gene>
    <name evidence="6" type="ORF">PRZ48_006344</name>
</gene>
<feature type="region of interest" description="Disordered" evidence="4">
    <location>
        <begin position="528"/>
        <end position="568"/>
    </location>
</feature>
<dbReference type="EMBL" id="JAXOVC010000004">
    <property type="protein sequence ID" value="KAK4502917.1"/>
    <property type="molecule type" value="Genomic_DNA"/>
</dbReference>
<protein>
    <recommendedName>
        <fullName evidence="5">Chromo domain-containing protein</fullName>
    </recommendedName>
</protein>
<feature type="domain" description="Chromo" evidence="5">
    <location>
        <begin position="565"/>
        <end position="629"/>
    </location>
</feature>
<dbReference type="Gene3D" id="2.40.50.40">
    <property type="match status" value="2"/>
</dbReference>
<dbReference type="InterPro" id="IPR016197">
    <property type="entry name" value="Chromo-like_dom_sf"/>
</dbReference>
<dbReference type="InterPro" id="IPR000953">
    <property type="entry name" value="Chromo/chromo_shadow_dom"/>
</dbReference>
<evidence type="ECO:0000256" key="1">
    <source>
        <dbReference type="ARBA" id="ARBA00004123"/>
    </source>
</evidence>
<dbReference type="Proteomes" id="UP001305779">
    <property type="component" value="Unassembled WGS sequence"/>
</dbReference>
<feature type="compositionally biased region" description="Basic and acidic residues" evidence="4">
    <location>
        <begin position="309"/>
        <end position="322"/>
    </location>
</feature>
<feature type="compositionally biased region" description="Basic and acidic residues" evidence="4">
    <location>
        <begin position="283"/>
        <end position="296"/>
    </location>
</feature>
<name>A0ABR0EN42_ZASCE</name>
<sequence>MPPLLTSDIVKPAVKPVVNRSPHRMVPVIKVPPPRPLAKPRIYTDEPLPFRLSDHAPRKATIKQRVALPDRVAYTLEIGGIDIEDVGIHEVLDYVSAYDLEQFEHRQFEEEREIMRIAKLEREAEREERRKQRAKTKGQVIWQSESDTGSEEDDEVETGKHGRARPTYKHMFKAPEMRQRRRRRKRDPFTGELMPLSDEEEAAFVAPSKVNVVSSPRAPASAAAELPKRRRRKRDKITGELLPLSPDEQAVHAQASIEKGKRPRRRRHPITGELMPLGWRYDPNAEKSYEQRRDGAGGRSTPAINRLSITREHDAKRVKLTSEEPSSDDELSTKQPVVPSKWGIPATNGSRNSSSSREPPPPPMSISKSKPTPTKTSMLNPISHRASRPGPSTSATDSSSEPKITLASFLKPSKPDEDDDDDDSSADDSSPPQKVNTPGKTSIMNPMAAQTEDESEAEDEDLEEGEWFVEAILDHHLSDPRTHPGKKQIMLYKTKWEGYKEPTWEPEDSFVDQFVLHDYRKRVGLGRTKKQVVAETKKPAPPTPKTKAPPVIDESDEEEEEEEDYEVESILGHHMSDPRTHPGRPATMLYKVKWLGWPEPTWEPRHSFTDKTIVRKYEKRVGLKPEESDGSDDGDTKMRM</sequence>
<reference evidence="6 7" key="1">
    <citation type="journal article" date="2023" name="G3 (Bethesda)">
        <title>A chromosome-level genome assembly of Zasmidium syzygii isolated from banana leaves.</title>
        <authorList>
            <person name="van Westerhoven A.C."/>
            <person name="Mehrabi R."/>
            <person name="Talebi R."/>
            <person name="Steentjes M.B.F."/>
            <person name="Corcolon B."/>
            <person name="Chong P.A."/>
            <person name="Kema G.H.J."/>
            <person name="Seidl M.F."/>
        </authorList>
    </citation>
    <scope>NUCLEOTIDE SEQUENCE [LARGE SCALE GENOMIC DNA]</scope>
    <source>
        <strain evidence="6 7">P124</strain>
    </source>
</reference>
<feature type="region of interest" description="Disordered" evidence="4">
    <location>
        <begin position="130"/>
        <end position="194"/>
    </location>
</feature>
<dbReference type="PROSITE" id="PS50013">
    <property type="entry name" value="CHROMO_2"/>
    <property type="match status" value="2"/>
</dbReference>
<feature type="region of interest" description="Disordered" evidence="4">
    <location>
        <begin position="215"/>
        <end position="467"/>
    </location>
</feature>